<dbReference type="EMBL" id="JAJADQ010000003">
    <property type="protein sequence ID" value="MCB2377224.1"/>
    <property type="molecule type" value="Genomic_DNA"/>
</dbReference>
<evidence type="ECO:0000256" key="4">
    <source>
        <dbReference type="ARBA" id="ARBA00023136"/>
    </source>
</evidence>
<dbReference type="InterPro" id="IPR006694">
    <property type="entry name" value="Fatty_acid_hydroxylase"/>
</dbReference>
<evidence type="ECO:0000256" key="2">
    <source>
        <dbReference type="ARBA" id="ARBA00022692"/>
    </source>
</evidence>
<keyword evidence="3 5" id="KW-1133">Transmembrane helix</keyword>
<feature type="domain" description="Fatty acid hydroxylase" evidence="6">
    <location>
        <begin position="99"/>
        <end position="234"/>
    </location>
</feature>
<evidence type="ECO:0000256" key="5">
    <source>
        <dbReference type="SAM" id="Phobius"/>
    </source>
</evidence>
<dbReference type="Proteomes" id="UP001165297">
    <property type="component" value="Unassembled WGS sequence"/>
</dbReference>
<accession>A0ABS8ACR7</accession>
<keyword evidence="2 5" id="KW-0812">Transmembrane</keyword>
<evidence type="ECO:0000256" key="3">
    <source>
        <dbReference type="ARBA" id="ARBA00022989"/>
    </source>
</evidence>
<dbReference type="RefSeq" id="WP_226183844.1">
    <property type="nucleotide sequence ID" value="NZ_JAJADQ010000003.1"/>
</dbReference>
<keyword evidence="4 5" id="KW-0472">Membrane</keyword>
<feature type="transmembrane region" description="Helical" evidence="5">
    <location>
        <begin position="61"/>
        <end position="79"/>
    </location>
</feature>
<dbReference type="InterPro" id="IPR050307">
    <property type="entry name" value="Sterol_Desaturase_Related"/>
</dbReference>
<keyword evidence="8" id="KW-1185">Reference proteome</keyword>
<sequence length="252" mass="28242">MALLDSLKTLSWQAALPLFLAENLLVLLLAVGFGYVLQAGFGRARALGPLYQPPGAQQLRLATYTLLLNTGITFLGFLLWRHGFIRIREDVSWRVLPDFLVLFLGMDLLMYGFHYVIHHSVLYRWVHGLHHHYTAPQPIDLFVLHPLETLGFGGLWLLLMALYPASMVAIVAYLTVNVLFGALGHCGVEPFPAAWAHHPLLKHLGSSGFHFQHHQHDTHNFGFYTSLWDRLFGTYAAGSLTPGPSPKKERGA</sequence>
<evidence type="ECO:0000259" key="6">
    <source>
        <dbReference type="Pfam" id="PF04116"/>
    </source>
</evidence>
<name>A0ABS8ACR7_9BACT</name>
<comment type="caution">
    <text evidence="7">The sequence shown here is derived from an EMBL/GenBank/DDBJ whole genome shotgun (WGS) entry which is preliminary data.</text>
</comment>
<organism evidence="7 8">
    <name type="scientific">Hymenobacter nitidus</name>
    <dbReference type="NCBI Taxonomy" id="2880929"/>
    <lineage>
        <taxon>Bacteria</taxon>
        <taxon>Pseudomonadati</taxon>
        <taxon>Bacteroidota</taxon>
        <taxon>Cytophagia</taxon>
        <taxon>Cytophagales</taxon>
        <taxon>Hymenobacteraceae</taxon>
        <taxon>Hymenobacter</taxon>
    </lineage>
</organism>
<feature type="transmembrane region" description="Helical" evidence="5">
    <location>
        <begin position="155"/>
        <end position="176"/>
    </location>
</feature>
<evidence type="ECO:0000256" key="1">
    <source>
        <dbReference type="ARBA" id="ARBA00004370"/>
    </source>
</evidence>
<reference evidence="7" key="1">
    <citation type="submission" date="2021-10" db="EMBL/GenBank/DDBJ databases">
        <authorList>
            <person name="Dean J.D."/>
            <person name="Kim M.K."/>
            <person name="Newey C.N."/>
            <person name="Stoker T.S."/>
            <person name="Thompson D.W."/>
            <person name="Grose J.H."/>
        </authorList>
    </citation>
    <scope>NUCLEOTIDE SEQUENCE</scope>
    <source>
        <strain evidence="7">BT635</strain>
    </source>
</reference>
<dbReference type="PANTHER" id="PTHR11863">
    <property type="entry name" value="STEROL DESATURASE"/>
    <property type="match status" value="1"/>
</dbReference>
<feature type="transmembrane region" description="Helical" evidence="5">
    <location>
        <begin position="99"/>
        <end position="117"/>
    </location>
</feature>
<protein>
    <submittedName>
        <fullName evidence="7">Sterol desaturase family protein</fullName>
    </submittedName>
</protein>
<evidence type="ECO:0000313" key="7">
    <source>
        <dbReference type="EMBL" id="MCB2377224.1"/>
    </source>
</evidence>
<dbReference type="Pfam" id="PF04116">
    <property type="entry name" value="FA_hydroxylase"/>
    <property type="match status" value="1"/>
</dbReference>
<comment type="subcellular location">
    <subcellularLocation>
        <location evidence="1">Membrane</location>
    </subcellularLocation>
</comment>
<proteinExistence type="predicted"/>
<gene>
    <name evidence="7" type="ORF">LGH70_06500</name>
</gene>
<evidence type="ECO:0000313" key="8">
    <source>
        <dbReference type="Proteomes" id="UP001165297"/>
    </source>
</evidence>
<feature type="transmembrane region" description="Helical" evidence="5">
    <location>
        <begin position="20"/>
        <end position="41"/>
    </location>
</feature>